<sequence>MNLLDSGRPADVAAARETLGALHDEAERRVEDVRDLARSLLPPVLDEHGLGPALADLADRLGRDGFAVAVAGDDPGDLDPVVAAAAYAVLSEAARNAQRHSGAAGCRLTVLRHTESIEVRCEDDGRGPGGTVGVGTRSMRERTEELGGWVAVADAAPGTRVRAVLPLVPGSPVADAAGAAVTT</sequence>
<evidence type="ECO:0000256" key="1">
    <source>
        <dbReference type="ARBA" id="ARBA00000085"/>
    </source>
</evidence>
<dbReference type="EC" id="2.7.13.3" evidence="2"/>
<evidence type="ECO:0000313" key="8">
    <source>
        <dbReference type="Proteomes" id="UP000321723"/>
    </source>
</evidence>
<reference evidence="7 9" key="2">
    <citation type="submission" date="2020-08" db="EMBL/GenBank/DDBJ databases">
        <title>Sequencing the genomes of 1000 actinobacteria strains.</title>
        <authorList>
            <person name="Klenk H.-P."/>
        </authorList>
    </citation>
    <scope>NUCLEOTIDE SEQUENCE [LARGE SCALE GENOMIC DNA]</scope>
    <source>
        <strain evidence="7 9">DSM 9581</strain>
    </source>
</reference>
<dbReference type="PANTHER" id="PTHR24421">
    <property type="entry name" value="NITRATE/NITRITE SENSOR PROTEIN NARX-RELATED"/>
    <property type="match status" value="1"/>
</dbReference>
<dbReference type="Proteomes" id="UP000321723">
    <property type="component" value="Unassembled WGS sequence"/>
</dbReference>
<dbReference type="EMBL" id="JACHDN010000001">
    <property type="protein sequence ID" value="MBB5474268.1"/>
    <property type="molecule type" value="Genomic_DNA"/>
</dbReference>
<evidence type="ECO:0000256" key="3">
    <source>
        <dbReference type="ARBA" id="ARBA00022679"/>
    </source>
</evidence>
<dbReference type="GO" id="GO:0000160">
    <property type="term" value="P:phosphorelay signal transduction system"/>
    <property type="evidence" value="ECO:0007669"/>
    <property type="project" value="UniProtKB-KW"/>
</dbReference>
<dbReference type="EMBL" id="BJVQ01000010">
    <property type="protein sequence ID" value="GEL46074.1"/>
    <property type="molecule type" value="Genomic_DNA"/>
</dbReference>
<evidence type="ECO:0000313" key="7">
    <source>
        <dbReference type="EMBL" id="MBB5474268.1"/>
    </source>
</evidence>
<keyword evidence="8" id="KW-1185">Reference proteome</keyword>
<evidence type="ECO:0000256" key="4">
    <source>
        <dbReference type="ARBA" id="ARBA00022777"/>
    </source>
</evidence>
<dbReference type="AlphaFoldDB" id="A0A511FBV8"/>
<dbReference type="InterPro" id="IPR036890">
    <property type="entry name" value="HATPase_C_sf"/>
</dbReference>
<evidence type="ECO:0000256" key="5">
    <source>
        <dbReference type="ARBA" id="ARBA00023012"/>
    </source>
</evidence>
<name>A0A511FBV8_9CELL</name>
<protein>
    <recommendedName>
        <fullName evidence="2">histidine kinase</fullName>
        <ecNumber evidence="2">2.7.13.3</ecNumber>
    </recommendedName>
</protein>
<evidence type="ECO:0000256" key="2">
    <source>
        <dbReference type="ARBA" id="ARBA00012438"/>
    </source>
</evidence>
<comment type="caution">
    <text evidence="6">The sequence shown here is derived from an EMBL/GenBank/DDBJ whole genome shotgun (WGS) entry which is preliminary data.</text>
</comment>
<accession>A0A511FBV8</accession>
<dbReference type="InterPro" id="IPR050482">
    <property type="entry name" value="Sensor_HK_TwoCompSys"/>
</dbReference>
<keyword evidence="3" id="KW-0808">Transferase</keyword>
<keyword evidence="5" id="KW-0902">Two-component regulatory system</keyword>
<organism evidence="6 8">
    <name type="scientific">Cellulomonas hominis</name>
    <dbReference type="NCBI Taxonomy" id="156981"/>
    <lineage>
        <taxon>Bacteria</taxon>
        <taxon>Bacillati</taxon>
        <taxon>Actinomycetota</taxon>
        <taxon>Actinomycetes</taxon>
        <taxon>Micrococcales</taxon>
        <taxon>Cellulomonadaceae</taxon>
        <taxon>Cellulomonas</taxon>
    </lineage>
</organism>
<reference evidence="6 8" key="1">
    <citation type="submission" date="2019-07" db="EMBL/GenBank/DDBJ databases">
        <title>Whole genome shotgun sequence of Cellulomonas hominis NBRC 16055.</title>
        <authorList>
            <person name="Hosoyama A."/>
            <person name="Uohara A."/>
            <person name="Ohji S."/>
            <person name="Ichikawa N."/>
        </authorList>
    </citation>
    <scope>NUCLEOTIDE SEQUENCE [LARGE SCALE GENOMIC DNA]</scope>
    <source>
        <strain evidence="6 8">NBRC 16055</strain>
    </source>
</reference>
<dbReference type="Proteomes" id="UP000564629">
    <property type="component" value="Unassembled WGS sequence"/>
</dbReference>
<dbReference type="Gene3D" id="3.30.565.10">
    <property type="entry name" value="Histidine kinase-like ATPase, C-terminal domain"/>
    <property type="match status" value="1"/>
</dbReference>
<evidence type="ECO:0000313" key="9">
    <source>
        <dbReference type="Proteomes" id="UP000564629"/>
    </source>
</evidence>
<dbReference type="PANTHER" id="PTHR24421:SF10">
    <property type="entry name" value="NITRATE_NITRITE SENSOR PROTEIN NARQ"/>
    <property type="match status" value="1"/>
</dbReference>
<keyword evidence="4 7" id="KW-0418">Kinase</keyword>
<dbReference type="GO" id="GO:0004673">
    <property type="term" value="F:protein histidine kinase activity"/>
    <property type="evidence" value="ECO:0007669"/>
    <property type="project" value="UniProtKB-EC"/>
</dbReference>
<gene>
    <name evidence="6" type="ORF">CHO01_11900</name>
    <name evidence="7" type="ORF">HNR08_003004</name>
</gene>
<evidence type="ECO:0000313" key="6">
    <source>
        <dbReference type="EMBL" id="GEL46074.1"/>
    </source>
</evidence>
<comment type="catalytic activity">
    <reaction evidence="1">
        <text>ATP + protein L-histidine = ADP + protein N-phospho-L-histidine.</text>
        <dbReference type="EC" id="2.7.13.3"/>
    </reaction>
</comment>
<proteinExistence type="predicted"/>
<dbReference type="SUPFAM" id="SSF55874">
    <property type="entry name" value="ATPase domain of HSP90 chaperone/DNA topoisomerase II/histidine kinase"/>
    <property type="match status" value="1"/>
</dbReference>